<dbReference type="CDD" id="cd17470">
    <property type="entry name" value="T3SS_Flik_C"/>
    <property type="match status" value="1"/>
</dbReference>
<evidence type="ECO:0000256" key="1">
    <source>
        <dbReference type="SAM" id="MobiDB-lite"/>
    </source>
</evidence>
<evidence type="ECO:0000313" key="3">
    <source>
        <dbReference type="EMBL" id="KGG80753.1"/>
    </source>
</evidence>
<dbReference type="Gene3D" id="3.30.750.140">
    <property type="match status" value="1"/>
</dbReference>
<dbReference type="PANTHER" id="PTHR37533">
    <property type="entry name" value="FLAGELLAR HOOK-LENGTH CONTROL PROTEIN"/>
    <property type="match status" value="1"/>
</dbReference>
<evidence type="ECO:0000313" key="4">
    <source>
        <dbReference type="Proteomes" id="UP000029622"/>
    </source>
</evidence>
<feature type="region of interest" description="Disordered" evidence="1">
    <location>
        <begin position="35"/>
        <end position="54"/>
    </location>
</feature>
<dbReference type="AlphaFoldDB" id="A0A096BJ21"/>
<gene>
    <name evidence="3" type="ORF">Y919_04365</name>
</gene>
<dbReference type="InterPro" id="IPR038610">
    <property type="entry name" value="FliK-like_C_sf"/>
</dbReference>
<reference evidence="3 4" key="1">
    <citation type="submission" date="2013-12" db="EMBL/GenBank/DDBJ databases">
        <title>Draft genome sequence of Caloranaerobacter sp. H53214.</title>
        <authorList>
            <person name="Jiang L.J."/>
            <person name="Shao Z.Z."/>
            <person name="Long M.N."/>
        </authorList>
    </citation>
    <scope>NUCLEOTIDE SEQUENCE [LARGE SCALE GENOMIC DNA]</scope>
    <source>
        <strain evidence="3 4">H53214</strain>
    </source>
</reference>
<dbReference type="PANTHER" id="PTHR37533:SF2">
    <property type="entry name" value="FLAGELLAR HOOK-LENGTH CONTROL PROTEIN"/>
    <property type="match status" value="1"/>
</dbReference>
<dbReference type="Proteomes" id="UP000029622">
    <property type="component" value="Unassembled WGS sequence"/>
</dbReference>
<comment type="caution">
    <text evidence="3">The sequence shown here is derived from an EMBL/GenBank/DDBJ whole genome shotgun (WGS) entry which is preliminary data.</text>
</comment>
<name>A0A096BJ21_9FIRM</name>
<proteinExistence type="predicted"/>
<dbReference type="InterPro" id="IPR021136">
    <property type="entry name" value="Flagellar_hook_control-like_C"/>
</dbReference>
<feature type="domain" description="Flagellar hook-length control protein-like C-terminal" evidence="2">
    <location>
        <begin position="324"/>
        <end position="398"/>
    </location>
</feature>
<organism evidence="3 4">
    <name type="scientific">Caloranaerobacter azorensis H53214</name>
    <dbReference type="NCBI Taxonomy" id="1156417"/>
    <lineage>
        <taxon>Bacteria</taxon>
        <taxon>Bacillati</taxon>
        <taxon>Bacillota</taxon>
        <taxon>Tissierellia</taxon>
        <taxon>Tissierellales</taxon>
        <taxon>Thermohalobacteraceae</taxon>
        <taxon>Caloranaerobacter</taxon>
    </lineage>
</organism>
<dbReference type="RefSeq" id="WP_035162799.1">
    <property type="nucleotide sequence ID" value="NZ_AZTB01000015.1"/>
</dbReference>
<sequence>MNSIAEITFINNNFKSNTKCKSKDSKHNNHNNFENILNGKLNNKKNKADDGKNEVQNGQTISLANKNYSKCKNDEDSKVKLKRKDIDCKKTQKDEVVYNDEKENIKEIIAYINKILLNNEELELNSDLKSLLIQFENDEKHVLGENIIELTNQIKNLLQTYEKNKGIKMEQDIDKIISKLDLLVEDLLNENKQNGNFNFSQNFLSEIGNMKENNMYIKSDANKENRQIRLVNKEKQEDHKIPIKESLLIEDKKVIENDFIGNKSEKILIINNHMNSLIDRFNGVKENILNNYEDKLVNEKTLFHNIDKNMLMKQIVEKLIINPRKMNPEIRIKLKPEVLGDLFLKITTKENLVSARIIVENYQVKQAIEANLDMLKDNLKEQGLEVYEFSIDIGQSSNFDNYNSQSGYNRNYSMNQEKNKLISQEIENEFLYENGLLDSFIENNIDLKA</sequence>
<evidence type="ECO:0000259" key="2">
    <source>
        <dbReference type="Pfam" id="PF02120"/>
    </source>
</evidence>
<protein>
    <recommendedName>
        <fullName evidence="2">Flagellar hook-length control protein-like C-terminal domain-containing protein</fullName>
    </recommendedName>
</protein>
<dbReference type="EMBL" id="AZTB01000015">
    <property type="protein sequence ID" value="KGG80753.1"/>
    <property type="molecule type" value="Genomic_DNA"/>
</dbReference>
<accession>A0A096BJ21</accession>
<dbReference type="InterPro" id="IPR052563">
    <property type="entry name" value="FliK"/>
</dbReference>
<dbReference type="Pfam" id="PF02120">
    <property type="entry name" value="Flg_hook"/>
    <property type="match status" value="1"/>
</dbReference>
<dbReference type="STRING" id="1156417.Y919_04365"/>